<dbReference type="Gene3D" id="3.40.50.300">
    <property type="entry name" value="P-loop containing nucleotide triphosphate hydrolases"/>
    <property type="match status" value="1"/>
</dbReference>
<evidence type="ECO:0000313" key="2">
    <source>
        <dbReference type="EMBL" id="NFV24930.1"/>
    </source>
</evidence>
<dbReference type="InterPro" id="IPR027417">
    <property type="entry name" value="P-loop_NTPase"/>
</dbReference>
<dbReference type="EMBL" id="SXFB01000001">
    <property type="protein sequence ID" value="NFV24930.1"/>
    <property type="molecule type" value="Genomic_DNA"/>
</dbReference>
<dbReference type="InterPro" id="IPR011704">
    <property type="entry name" value="ATPase_dyneun-rel_AAA"/>
</dbReference>
<dbReference type="Proteomes" id="UP000486903">
    <property type="component" value="Unassembled WGS sequence"/>
</dbReference>
<organism evidence="2 3">
    <name type="scientific">Clostridium botulinum</name>
    <dbReference type="NCBI Taxonomy" id="1491"/>
    <lineage>
        <taxon>Bacteria</taxon>
        <taxon>Bacillati</taxon>
        <taxon>Bacillota</taxon>
        <taxon>Clostridia</taxon>
        <taxon>Eubacteriales</taxon>
        <taxon>Clostridiaceae</taxon>
        <taxon>Clostridium</taxon>
    </lineage>
</organism>
<protein>
    <recommendedName>
        <fullName evidence="1">ATPase dynein-related AAA domain-containing protein</fullName>
    </recommendedName>
</protein>
<evidence type="ECO:0000259" key="1">
    <source>
        <dbReference type="Pfam" id="PF07728"/>
    </source>
</evidence>
<dbReference type="PANTHER" id="PTHR37291">
    <property type="entry name" value="5-METHYLCYTOSINE-SPECIFIC RESTRICTION ENZYME B"/>
    <property type="match status" value="1"/>
</dbReference>
<dbReference type="RefSeq" id="WP_003373737.1">
    <property type="nucleotide sequence ID" value="NZ_JACBBA010000001.1"/>
</dbReference>
<dbReference type="PANTHER" id="PTHR37291:SF1">
    <property type="entry name" value="TYPE IV METHYL-DIRECTED RESTRICTION ENZYME ECOKMCRB SUBUNIT"/>
    <property type="match status" value="1"/>
</dbReference>
<dbReference type="AlphaFoldDB" id="A0A6B4JK18"/>
<dbReference type="SUPFAM" id="SSF52540">
    <property type="entry name" value="P-loop containing nucleoside triphosphate hydrolases"/>
    <property type="match status" value="1"/>
</dbReference>
<dbReference type="InterPro" id="IPR052934">
    <property type="entry name" value="Methyl-DNA_Rec/Restrict_Enz"/>
</dbReference>
<dbReference type="GO" id="GO:0005524">
    <property type="term" value="F:ATP binding"/>
    <property type="evidence" value="ECO:0007669"/>
    <property type="project" value="InterPro"/>
</dbReference>
<feature type="domain" description="ATPase dynein-related AAA" evidence="1">
    <location>
        <begin position="241"/>
        <end position="428"/>
    </location>
</feature>
<evidence type="ECO:0000313" key="3">
    <source>
        <dbReference type="Proteomes" id="UP000486903"/>
    </source>
</evidence>
<sequence>MTFTPIIRWRNFTLENLKAILEIYPDLSRNIKRSEVNNILEDEIKGYKKTVYQFSCQLGIEDRGVEYLHVQNYLFSFSDEQLEKYLEFWIKTYYAPNPYVKGDEEPILIYKEIGNAIINSNKLEMNFTEFFDSHIGGKSFDILCNVIVASGYPIKKREIGANVYFYIEAEKKEELSKTIEKISNEFSIPQLYKNPQIFFERYTYQNYAKFFDIDMTIEEVKNTSDSRKNTGSIIGENTIYYGAPGTGKSYTVNEKSKKFDYVERVTFYPEYTHDDFIGCFMPVMSYEKENPKKTYVFADNTPSNIIGKPVPYYTFVDGPFTKALVYALKNPNENVLLIIEELNRANAAAVFGEIFQLLDRKYEGQAYDGESRYEISISNEFSEFLASQDVPNYKKGDKIKIPCNLSIYATMNSADQGVNPLDSAFKRRWNFIYVPIDFNEVEHKEFEIDYAEEKVTWEIFATTINKQLKSKDINEDKHLGEYFVNKNEITDKYKFASKILLYLFDDVLKFNKRGFFKTEYKTFSDLLEGFNSEKEIFDFKFETKNIKQEVVINSTIKDDETSSMVYEEQNEYEDSSKVAEESEDEI</sequence>
<comment type="caution">
    <text evidence="2">The sequence shown here is derived from an EMBL/GenBank/DDBJ whole genome shotgun (WGS) entry which is preliminary data.</text>
</comment>
<accession>A0A6B4JK18</accession>
<dbReference type="Pfam" id="PF07728">
    <property type="entry name" value="AAA_5"/>
    <property type="match status" value="1"/>
</dbReference>
<proteinExistence type="predicted"/>
<name>A0A6B4JK18_CLOBO</name>
<reference evidence="2 3" key="1">
    <citation type="submission" date="2019-04" db="EMBL/GenBank/DDBJ databases">
        <title>Genome sequencing of Clostridium botulinum Groups I-IV and Clostridium butyricum.</title>
        <authorList>
            <person name="Brunt J."/>
            <person name="Van Vliet A.H.M."/>
            <person name="Stringer S.C."/>
            <person name="Carter A.T."/>
            <person name="Peck M.W."/>
        </authorList>
    </citation>
    <scope>NUCLEOTIDE SEQUENCE [LARGE SCALE GENOMIC DNA]</scope>
    <source>
        <strain evidence="2 3">BL81</strain>
    </source>
</reference>
<gene>
    <name evidence="2" type="ORF">FDG31_01875</name>
</gene>
<dbReference type="GO" id="GO:0016887">
    <property type="term" value="F:ATP hydrolysis activity"/>
    <property type="evidence" value="ECO:0007669"/>
    <property type="project" value="InterPro"/>
</dbReference>